<sequence>MILRILLVCCVFLNSCDKFTNENQKAVEMKTYTKEEKLKMFDIMLSQLVKDLKKKKRFSPFKEISDEYSTFSGDDKSDGDGFGGNFQKDDLSVLEQNMTVEEVIRLIKSDHKGRISSDGGGVSFGLVADNFEYGLDFRFPKEQGRWVVFHLSRFRPEYPPDYDAKAHCEKWNDCVESKSPKN</sequence>
<proteinExistence type="predicted"/>
<evidence type="ECO:0000313" key="2">
    <source>
        <dbReference type="Proteomes" id="UP000189337"/>
    </source>
</evidence>
<evidence type="ECO:0008006" key="3">
    <source>
        <dbReference type="Google" id="ProtNLM"/>
    </source>
</evidence>
<dbReference type="EMBL" id="MTSU01000031">
    <property type="protein sequence ID" value="ONF90915.1"/>
    <property type="molecule type" value="Genomic_DNA"/>
</dbReference>
<evidence type="ECO:0000313" key="1">
    <source>
        <dbReference type="EMBL" id="ONF90915.1"/>
    </source>
</evidence>
<reference evidence="1 2" key="1">
    <citation type="submission" date="2017-01" db="EMBL/GenBank/DDBJ databases">
        <title>Comparative genomic analysis of Brazilian Leptospira santarosai.</title>
        <authorList>
            <person name="Moreno L.Z."/>
            <person name="Miraglia F."/>
            <person name="Kremer F.S."/>
            <person name="Eslabao M.R."/>
            <person name="Lilenbaum W."/>
            <person name="Dellagostin O.A."/>
            <person name="Moreno A.M."/>
        </authorList>
    </citation>
    <scope>NUCLEOTIDE SEQUENCE [LARGE SCALE GENOMIC DNA]</scope>
    <source>
        <strain evidence="1 2">M52/8-19</strain>
    </source>
</reference>
<name>A0AB73MDB7_9LEPT</name>
<accession>A0AB73MDB7</accession>
<dbReference type="Proteomes" id="UP000189337">
    <property type="component" value="Unassembled WGS sequence"/>
</dbReference>
<comment type="caution">
    <text evidence="1">The sequence shown here is derived from an EMBL/GenBank/DDBJ whole genome shotgun (WGS) entry which is preliminary data.</text>
</comment>
<gene>
    <name evidence="1" type="ORF">BWD14_19025</name>
</gene>
<dbReference type="RefSeq" id="WP_004473405.1">
    <property type="nucleotide sequence ID" value="NZ_CP028370.1"/>
</dbReference>
<dbReference type="AlphaFoldDB" id="A0AB73MDB7"/>
<protein>
    <recommendedName>
        <fullName evidence="3">Lipoprotein</fullName>
    </recommendedName>
</protein>
<organism evidence="1 2">
    <name type="scientific">Leptospira santarosai</name>
    <dbReference type="NCBI Taxonomy" id="28183"/>
    <lineage>
        <taxon>Bacteria</taxon>
        <taxon>Pseudomonadati</taxon>
        <taxon>Spirochaetota</taxon>
        <taxon>Spirochaetia</taxon>
        <taxon>Leptospirales</taxon>
        <taxon>Leptospiraceae</taxon>
        <taxon>Leptospira</taxon>
    </lineage>
</organism>